<accession>A0A327JQX1</accession>
<keyword evidence="1" id="KW-1133">Transmembrane helix</keyword>
<comment type="caution">
    <text evidence="3">The sequence shown here is derived from an EMBL/GenBank/DDBJ whole genome shotgun (WGS) entry which is preliminary data.</text>
</comment>
<dbReference type="Proteomes" id="UP000249299">
    <property type="component" value="Unassembled WGS sequence"/>
</dbReference>
<dbReference type="AlphaFoldDB" id="A0A327JQX1"/>
<feature type="transmembrane region" description="Helical" evidence="1">
    <location>
        <begin position="45"/>
        <end position="64"/>
    </location>
</feature>
<dbReference type="Pfam" id="PF03703">
    <property type="entry name" value="bPH_2"/>
    <property type="match status" value="1"/>
</dbReference>
<evidence type="ECO:0000313" key="3">
    <source>
        <dbReference type="EMBL" id="RAI27793.1"/>
    </source>
</evidence>
<proteinExistence type="predicted"/>
<dbReference type="InterPro" id="IPR054839">
    <property type="entry name" value="puhB_PGC"/>
</dbReference>
<dbReference type="InterPro" id="IPR005182">
    <property type="entry name" value="YdbS-like_PH"/>
</dbReference>
<evidence type="ECO:0000259" key="2">
    <source>
        <dbReference type="Pfam" id="PF03703"/>
    </source>
</evidence>
<keyword evidence="1" id="KW-0812">Transmembrane</keyword>
<dbReference type="NCBIfam" id="NF040894">
    <property type="entry name" value="puhB_PGC"/>
    <property type="match status" value="1"/>
</dbReference>
<name>A0A327JQX1_9HYPH</name>
<feature type="domain" description="YdbS-like PH" evidence="2">
    <location>
        <begin position="99"/>
        <end position="186"/>
    </location>
</feature>
<gene>
    <name evidence="3" type="ORF">CH339_08705</name>
</gene>
<feature type="transmembrane region" description="Helical" evidence="1">
    <location>
        <begin position="76"/>
        <end position="95"/>
    </location>
</feature>
<sequence>MFDQVREHEYEPVEGLPEKLPEGEFMLWQGRPDGRSIARRVMKTGWFAFYFLVLAAWAFTAGLYDGRGLGASTFSAGALVLFAAVLIGLLEAYAWGVHKTTMYTVTNRRVVMRVGVALPFTLNLPFSKIASANLATGKRGIGDIAMALKADERMSWLMMWPHVRPWRMFRCEPALRCIPEAEKVAGILGKALADYVAGHADEAPRIAVTASGPETPRQRVSGLKTVTAAE</sequence>
<reference evidence="3 4" key="1">
    <citation type="submission" date="2017-07" db="EMBL/GenBank/DDBJ databases">
        <title>Draft Genome Sequences of Select Purple Nonsulfur Bacteria.</title>
        <authorList>
            <person name="Lasarre B."/>
            <person name="Mckinlay J.B."/>
        </authorList>
    </citation>
    <scope>NUCLEOTIDE SEQUENCE [LARGE SCALE GENOMIC DNA]</scope>
    <source>
        <strain evidence="3 4">DSM 11290</strain>
    </source>
</reference>
<protein>
    <recommendedName>
        <fullName evidence="2">YdbS-like PH domain-containing protein</fullName>
    </recommendedName>
</protein>
<dbReference type="OrthoDB" id="7345733at2"/>
<keyword evidence="1" id="KW-0472">Membrane</keyword>
<keyword evidence="4" id="KW-1185">Reference proteome</keyword>
<evidence type="ECO:0000256" key="1">
    <source>
        <dbReference type="SAM" id="Phobius"/>
    </source>
</evidence>
<organism evidence="3 4">
    <name type="scientific">Rhodobium orientis</name>
    <dbReference type="NCBI Taxonomy" id="34017"/>
    <lineage>
        <taxon>Bacteria</taxon>
        <taxon>Pseudomonadati</taxon>
        <taxon>Pseudomonadota</taxon>
        <taxon>Alphaproteobacteria</taxon>
        <taxon>Hyphomicrobiales</taxon>
        <taxon>Rhodobiaceae</taxon>
        <taxon>Rhodobium</taxon>
    </lineage>
</organism>
<evidence type="ECO:0000313" key="4">
    <source>
        <dbReference type="Proteomes" id="UP000249299"/>
    </source>
</evidence>
<dbReference type="EMBL" id="NPEV01000014">
    <property type="protein sequence ID" value="RAI27793.1"/>
    <property type="molecule type" value="Genomic_DNA"/>
</dbReference>